<dbReference type="EMBL" id="JAUTXU010000147">
    <property type="protein sequence ID" value="KAK3703773.1"/>
    <property type="molecule type" value="Genomic_DNA"/>
</dbReference>
<protein>
    <submittedName>
        <fullName evidence="1">Uncharacterized protein</fullName>
    </submittedName>
</protein>
<comment type="caution">
    <text evidence="1">The sequence shown here is derived from an EMBL/GenBank/DDBJ whole genome shotgun (WGS) entry which is preliminary data.</text>
</comment>
<proteinExistence type="predicted"/>
<gene>
    <name evidence="1" type="ORF">LTR37_014219</name>
</gene>
<organism evidence="1 2">
    <name type="scientific">Vermiconidia calcicola</name>
    <dbReference type="NCBI Taxonomy" id="1690605"/>
    <lineage>
        <taxon>Eukaryota</taxon>
        <taxon>Fungi</taxon>
        <taxon>Dikarya</taxon>
        <taxon>Ascomycota</taxon>
        <taxon>Pezizomycotina</taxon>
        <taxon>Dothideomycetes</taxon>
        <taxon>Dothideomycetidae</taxon>
        <taxon>Mycosphaerellales</taxon>
        <taxon>Extremaceae</taxon>
        <taxon>Vermiconidia</taxon>
    </lineage>
</organism>
<keyword evidence="2" id="KW-1185">Reference proteome</keyword>
<evidence type="ECO:0000313" key="2">
    <source>
        <dbReference type="Proteomes" id="UP001281147"/>
    </source>
</evidence>
<evidence type="ECO:0000313" key="1">
    <source>
        <dbReference type="EMBL" id="KAK3703773.1"/>
    </source>
</evidence>
<sequence>MSPTYKSPQISHTGVDHDNGYGQDAHELHDFYKTSEADRRDMLRMNKPQEMRRNFKFLTMFGFSVVLMASWETILATAPLGLLNGGTAGLLYTNLATWIGFIAVYASLGEQASMAPTSGGQYHWVSEFSPRWCQRFLSYIVGWLGVLGWQVGVAFASYLSATEIQGLAILNYPSYVPQNWHGTLIQICLLVICVFVNTFLAQRLHLVEGLALILHVCGFFAIMIPLWVLSPTAKSRDVWTTFSNPGWESTGLSCMIGTVASVAPLLGADAAAHMAEELQDASYTLPRILTLATVINGGLMFIMCITFCYVLGDGSALETSTNYPFIQIFYNSTGSFAAANAMTAIIIILSFFTAVTITAGSSRQLFAFARDGALPFSSWIAAVRPGFDVPVNAILVIFMGAAILSLINIGSSLAFSIITSLGTGTLTLSYIVTIAVVVWRKMAGKPLLPSRFNMGRAFGLFVNLVALGWLVVVLIFCFFPLFPDPLPADMNWAIAVWGGVIVFAIIYFLVWGRRAYDGPVEYVRKLD</sequence>
<accession>A0ACC3MUW6</accession>
<name>A0ACC3MUW6_9PEZI</name>
<dbReference type="Proteomes" id="UP001281147">
    <property type="component" value="Unassembled WGS sequence"/>
</dbReference>
<reference evidence="1" key="1">
    <citation type="submission" date="2023-07" db="EMBL/GenBank/DDBJ databases">
        <title>Black Yeasts Isolated from many extreme environments.</title>
        <authorList>
            <person name="Coleine C."/>
            <person name="Stajich J.E."/>
            <person name="Selbmann L."/>
        </authorList>
    </citation>
    <scope>NUCLEOTIDE SEQUENCE</scope>
    <source>
        <strain evidence="1">CCFEE 5714</strain>
    </source>
</reference>